<accession>Q4TFJ4</accession>
<protein>
    <submittedName>
        <fullName evidence="2">(spotted green pufferfish) hypothetical protein</fullName>
    </submittedName>
</protein>
<dbReference type="InterPro" id="IPR029526">
    <property type="entry name" value="PGBD"/>
</dbReference>
<gene>
    <name evidence="2" type="ORF">GSTENG00001610001</name>
</gene>
<dbReference type="EMBL" id="CAAE01004433">
    <property type="protein sequence ID" value="CAF88338.1"/>
    <property type="molecule type" value="Genomic_DNA"/>
</dbReference>
<evidence type="ECO:0000259" key="1">
    <source>
        <dbReference type="Pfam" id="PF13843"/>
    </source>
</evidence>
<sequence>MKKKGRGVFEEQQAVVDNVGIRAVKWFHNRGVVVASTFASAQPVSTKERWDRKQKRSVPVECPRIISLYDRFAGGVDALDALMTNYRIHIRSKKYYQRLFFHFVDMAIVNSWLLYRRDCESLGVPEIRQKDLLDFRASVAQALCMEGKDPKKKKRGRLSLDVDGQLDVKKRRGPAKAVPPHELRRDAEGHWPLVENGRQRCKLANCEGQTVYKCAKCNVRLCLDRVNNCFREFHQ</sequence>
<reference evidence="2" key="2">
    <citation type="submission" date="2004-02" db="EMBL/GenBank/DDBJ databases">
        <authorList>
            <consortium name="Genoscope"/>
            <consortium name="Whitehead Institute Centre for Genome Research"/>
        </authorList>
    </citation>
    <scope>NUCLEOTIDE SEQUENCE</scope>
</reference>
<dbReference type="PANTHER" id="PTHR47272:SF1">
    <property type="entry name" value="PIGGYBAC TRANSPOSABLE ELEMENT-DERIVED PROTEIN 3-LIKE"/>
    <property type="match status" value="1"/>
</dbReference>
<dbReference type="OrthoDB" id="5985989at2759"/>
<dbReference type="Pfam" id="PF13843">
    <property type="entry name" value="DDE_Tnp_1_7"/>
    <property type="match status" value="1"/>
</dbReference>
<dbReference type="AlphaFoldDB" id="Q4TFJ4"/>
<dbReference type="PANTHER" id="PTHR47272">
    <property type="entry name" value="DDE_TNP_1_7 DOMAIN-CONTAINING PROTEIN"/>
    <property type="match status" value="1"/>
</dbReference>
<comment type="caution">
    <text evidence="2">The sequence shown here is derived from an EMBL/GenBank/DDBJ whole genome shotgun (WGS) entry which is preliminary data.</text>
</comment>
<evidence type="ECO:0000313" key="2">
    <source>
        <dbReference type="EMBL" id="CAF88338.1"/>
    </source>
</evidence>
<proteinExistence type="predicted"/>
<feature type="domain" description="PiggyBac transposable element-derived protein" evidence="1">
    <location>
        <begin position="21"/>
        <end position="112"/>
    </location>
</feature>
<organism evidence="2">
    <name type="scientific">Tetraodon nigroviridis</name>
    <name type="common">Spotted green pufferfish</name>
    <name type="synonym">Chelonodon nigroviridis</name>
    <dbReference type="NCBI Taxonomy" id="99883"/>
    <lineage>
        <taxon>Eukaryota</taxon>
        <taxon>Metazoa</taxon>
        <taxon>Chordata</taxon>
        <taxon>Craniata</taxon>
        <taxon>Vertebrata</taxon>
        <taxon>Euteleostomi</taxon>
        <taxon>Actinopterygii</taxon>
        <taxon>Neopterygii</taxon>
        <taxon>Teleostei</taxon>
        <taxon>Neoteleostei</taxon>
        <taxon>Acanthomorphata</taxon>
        <taxon>Eupercaria</taxon>
        <taxon>Tetraodontiformes</taxon>
        <taxon>Tetradontoidea</taxon>
        <taxon>Tetraodontidae</taxon>
        <taxon>Tetraodon</taxon>
    </lineage>
</organism>
<name>Q4TFJ4_TETNG</name>
<reference evidence="2" key="1">
    <citation type="journal article" date="2004" name="Nature">
        <title>Genome duplication in the teleost fish Tetraodon nigroviridis reveals the early vertebrate proto-karyotype.</title>
        <authorList>
            <person name="Jaillon O."/>
            <person name="Aury J.-M."/>
            <person name="Brunet F."/>
            <person name="Petit J.-L."/>
            <person name="Stange-Thomann N."/>
            <person name="Mauceli E."/>
            <person name="Bouneau L."/>
            <person name="Fischer C."/>
            <person name="Ozouf-Costaz C."/>
            <person name="Bernot A."/>
            <person name="Nicaud S."/>
            <person name="Jaffe D."/>
            <person name="Fisher S."/>
            <person name="Lutfalla G."/>
            <person name="Dossat C."/>
            <person name="Segurens B."/>
            <person name="Dasilva C."/>
            <person name="Salanoubat M."/>
            <person name="Levy M."/>
            <person name="Boudet N."/>
            <person name="Castellano S."/>
            <person name="Anthouard V."/>
            <person name="Jubin C."/>
            <person name="Castelli V."/>
            <person name="Katinka M."/>
            <person name="Vacherie B."/>
            <person name="Biemont C."/>
            <person name="Skalli Z."/>
            <person name="Cattolico L."/>
            <person name="Poulain J."/>
            <person name="De Berardinis V."/>
            <person name="Cruaud C."/>
            <person name="Duprat S."/>
            <person name="Brottier P."/>
            <person name="Coutanceau J.-P."/>
            <person name="Gouzy J."/>
            <person name="Parra G."/>
            <person name="Lardier G."/>
            <person name="Chapple C."/>
            <person name="McKernan K.J."/>
            <person name="McEwan P."/>
            <person name="Bosak S."/>
            <person name="Kellis M."/>
            <person name="Volff J.-N."/>
            <person name="Guigo R."/>
            <person name="Zody M.C."/>
            <person name="Mesirov J."/>
            <person name="Lindblad-Toh K."/>
            <person name="Birren B."/>
            <person name="Nusbaum C."/>
            <person name="Kahn D."/>
            <person name="Robinson-Rechavi M."/>
            <person name="Laudet V."/>
            <person name="Schachter V."/>
            <person name="Quetier F."/>
            <person name="Saurin W."/>
            <person name="Scarpelli C."/>
            <person name="Wincker P."/>
            <person name="Lander E.S."/>
            <person name="Weissenbach J."/>
            <person name="Roest Crollius H."/>
        </authorList>
    </citation>
    <scope>NUCLEOTIDE SEQUENCE [LARGE SCALE GENOMIC DNA]</scope>
</reference>
<dbReference type="KEGG" id="tng:GSTEN00001610G001"/>